<protein>
    <submittedName>
        <fullName evidence="1">Uncharacterized protein</fullName>
    </submittedName>
</protein>
<dbReference type="AlphaFoldDB" id="A0A9D4QSH2"/>
<proteinExistence type="predicted"/>
<reference evidence="1" key="1">
    <citation type="journal article" date="2019" name="bioRxiv">
        <title>The Genome of the Zebra Mussel, Dreissena polymorpha: A Resource for Invasive Species Research.</title>
        <authorList>
            <person name="McCartney M.A."/>
            <person name="Auch B."/>
            <person name="Kono T."/>
            <person name="Mallez S."/>
            <person name="Zhang Y."/>
            <person name="Obille A."/>
            <person name="Becker A."/>
            <person name="Abrahante J.E."/>
            <person name="Garbe J."/>
            <person name="Badalamenti J.P."/>
            <person name="Herman A."/>
            <person name="Mangelson H."/>
            <person name="Liachko I."/>
            <person name="Sullivan S."/>
            <person name="Sone E.D."/>
            <person name="Koren S."/>
            <person name="Silverstein K.A.T."/>
            <person name="Beckman K.B."/>
            <person name="Gohl D.M."/>
        </authorList>
    </citation>
    <scope>NUCLEOTIDE SEQUENCE</scope>
    <source>
        <strain evidence="1">Duluth1</strain>
        <tissue evidence="1">Whole animal</tissue>
    </source>
</reference>
<evidence type="ECO:0000313" key="2">
    <source>
        <dbReference type="Proteomes" id="UP000828390"/>
    </source>
</evidence>
<gene>
    <name evidence="1" type="ORF">DPMN_114098</name>
</gene>
<keyword evidence="2" id="KW-1185">Reference proteome</keyword>
<organism evidence="1 2">
    <name type="scientific">Dreissena polymorpha</name>
    <name type="common">Zebra mussel</name>
    <name type="synonym">Mytilus polymorpha</name>
    <dbReference type="NCBI Taxonomy" id="45954"/>
    <lineage>
        <taxon>Eukaryota</taxon>
        <taxon>Metazoa</taxon>
        <taxon>Spiralia</taxon>
        <taxon>Lophotrochozoa</taxon>
        <taxon>Mollusca</taxon>
        <taxon>Bivalvia</taxon>
        <taxon>Autobranchia</taxon>
        <taxon>Heteroconchia</taxon>
        <taxon>Euheterodonta</taxon>
        <taxon>Imparidentia</taxon>
        <taxon>Neoheterodontei</taxon>
        <taxon>Myida</taxon>
        <taxon>Dreissenoidea</taxon>
        <taxon>Dreissenidae</taxon>
        <taxon>Dreissena</taxon>
    </lineage>
</organism>
<dbReference type="EMBL" id="JAIWYP010000004">
    <property type="protein sequence ID" value="KAH3840645.1"/>
    <property type="molecule type" value="Genomic_DNA"/>
</dbReference>
<comment type="caution">
    <text evidence="1">The sequence shown here is derived from an EMBL/GenBank/DDBJ whole genome shotgun (WGS) entry which is preliminary data.</text>
</comment>
<accession>A0A9D4QSH2</accession>
<dbReference type="Proteomes" id="UP000828390">
    <property type="component" value="Unassembled WGS sequence"/>
</dbReference>
<evidence type="ECO:0000313" key="1">
    <source>
        <dbReference type="EMBL" id="KAH3840645.1"/>
    </source>
</evidence>
<name>A0A9D4QSH2_DREPO</name>
<sequence length="61" mass="6990">MTSWEASVIESLTNSTDSTMEKSNIKVKRKNNTSAEITNEREKLEEVNSYQFSGATLQRLY</sequence>
<reference evidence="1" key="2">
    <citation type="submission" date="2020-11" db="EMBL/GenBank/DDBJ databases">
        <authorList>
            <person name="McCartney M.A."/>
            <person name="Auch B."/>
            <person name="Kono T."/>
            <person name="Mallez S."/>
            <person name="Becker A."/>
            <person name="Gohl D.M."/>
            <person name="Silverstein K.A.T."/>
            <person name="Koren S."/>
            <person name="Bechman K.B."/>
            <person name="Herman A."/>
            <person name="Abrahante J.E."/>
            <person name="Garbe J."/>
        </authorList>
    </citation>
    <scope>NUCLEOTIDE SEQUENCE</scope>
    <source>
        <strain evidence="1">Duluth1</strain>
        <tissue evidence="1">Whole animal</tissue>
    </source>
</reference>